<evidence type="ECO:0000313" key="1">
    <source>
        <dbReference type="EMBL" id="SDE60848.1"/>
    </source>
</evidence>
<reference evidence="1 2" key="1">
    <citation type="submission" date="2016-10" db="EMBL/GenBank/DDBJ databases">
        <authorList>
            <person name="de Groot N.N."/>
        </authorList>
    </citation>
    <scope>NUCLEOTIDE SEQUENCE [LARGE SCALE GENOMIC DNA]</scope>
    <source>
        <strain evidence="1 2">DSM 28129</strain>
    </source>
</reference>
<proteinExistence type="predicted"/>
<protein>
    <recommendedName>
        <fullName evidence="3">Lipoprotein</fullName>
    </recommendedName>
</protein>
<evidence type="ECO:0008006" key="3">
    <source>
        <dbReference type="Google" id="ProtNLM"/>
    </source>
</evidence>
<dbReference type="PROSITE" id="PS51257">
    <property type="entry name" value="PROKAR_LIPOPROTEIN"/>
    <property type="match status" value="1"/>
</dbReference>
<dbReference type="Proteomes" id="UP000198972">
    <property type="component" value="Unassembled WGS sequence"/>
</dbReference>
<dbReference type="EMBL" id="FNBG01000001">
    <property type="protein sequence ID" value="SDE60848.1"/>
    <property type="molecule type" value="Genomic_DNA"/>
</dbReference>
<dbReference type="RefSeq" id="WP_091225863.1">
    <property type="nucleotide sequence ID" value="NZ_FNBG01000001.1"/>
</dbReference>
<dbReference type="OrthoDB" id="1953897at2"/>
<accession>A0A1G7EB19</accession>
<keyword evidence="2" id="KW-1185">Reference proteome</keyword>
<gene>
    <name evidence="1" type="ORF">SAMN04488542_101133</name>
</gene>
<sequence length="214" mass="23662">MSKKKIGLLTVILVLTMALVTACGGTKKEISLGTTTNGSYTNDYFGVSLSFPNEWTFQNEAALKQLMEESREIIAGDDESKKKQLDLASIKTLNLLMASQYPLDSGQLGPSVVIVAEKVSLLQGVKTGKDYLEASKKFLIDSQLPYNYKDITTAKVGGKDMDMMQVTIENGDMVITQDYYCSIIDGYAYNMIFTYADDEMKAETDKIVQSVSFK</sequence>
<evidence type="ECO:0000313" key="2">
    <source>
        <dbReference type="Proteomes" id="UP000198972"/>
    </source>
</evidence>
<name>A0A1G7EB19_9BACL</name>
<dbReference type="AlphaFoldDB" id="A0A1G7EB19"/>
<organism evidence="1 2">
    <name type="scientific">Fontibacillus panacisegetis</name>
    <dbReference type="NCBI Taxonomy" id="670482"/>
    <lineage>
        <taxon>Bacteria</taxon>
        <taxon>Bacillati</taxon>
        <taxon>Bacillota</taxon>
        <taxon>Bacilli</taxon>
        <taxon>Bacillales</taxon>
        <taxon>Paenibacillaceae</taxon>
        <taxon>Fontibacillus</taxon>
    </lineage>
</organism>